<gene>
    <name evidence="2" type="ORF">ID47_06095</name>
</gene>
<dbReference type="Proteomes" id="UP000028926">
    <property type="component" value="Chromosome"/>
</dbReference>
<reference evidence="2 3" key="1">
    <citation type="submission" date="2014-07" db="EMBL/GenBank/DDBJ databases">
        <title>Comparative genomic insights into amoeba endosymbionts belonging to the families of Holosporaceae and Candidatus Midichloriaceae within Rickettsiales.</title>
        <authorList>
            <person name="Wang Z."/>
            <person name="Wu M."/>
        </authorList>
    </citation>
    <scope>NUCLEOTIDE SEQUENCE [LARGE SCALE GENOMIC DNA]</scope>
    <source>
        <strain evidence="2">PRA3</strain>
    </source>
</reference>
<feature type="signal peptide" evidence="1">
    <location>
        <begin position="1"/>
        <end position="24"/>
    </location>
</feature>
<proteinExistence type="predicted"/>
<feature type="chain" id="PRO_5001717084" evidence="1">
    <location>
        <begin position="25"/>
        <end position="179"/>
    </location>
</feature>
<dbReference type="HOGENOM" id="CLU_1500894_0_0_5"/>
<dbReference type="RefSeq" id="WP_038464778.1">
    <property type="nucleotide sequence ID" value="NZ_CP008941.1"/>
</dbReference>
<dbReference type="EMBL" id="CP008941">
    <property type="protein sequence ID" value="AIK96399.1"/>
    <property type="molecule type" value="Genomic_DNA"/>
</dbReference>
<name>A0A077AWK8_9PROT</name>
<dbReference type="STRING" id="91604.ID47_06095"/>
<sequence>MKLSKVIFLCGSCLLLLNLTLSQAQDEVVEQGKASSSSAPRASASLTPLSQDAGEFLKIWQGTPRFINNDDEQDPLRIYEDYINQIIETDNVENFSPLISLSQPLLSIDLLQNFSIEENKEARRNAFDVLLNAWQELVDDHNAFATYFLGYLLAEQTNPEDYRRYYQRIIKNLLNLSNV</sequence>
<dbReference type="AlphaFoldDB" id="A0A077AWK8"/>
<evidence type="ECO:0000313" key="3">
    <source>
        <dbReference type="Proteomes" id="UP000028926"/>
    </source>
</evidence>
<evidence type="ECO:0000256" key="1">
    <source>
        <dbReference type="SAM" id="SignalP"/>
    </source>
</evidence>
<keyword evidence="1" id="KW-0732">Signal</keyword>
<accession>A0A077AWK8</accession>
<dbReference type="KEGG" id="paca:ID47_06095"/>
<protein>
    <submittedName>
        <fullName evidence="2">Uncharacterized protein</fullName>
    </submittedName>
</protein>
<evidence type="ECO:0000313" key="2">
    <source>
        <dbReference type="EMBL" id="AIK96399.1"/>
    </source>
</evidence>
<organism evidence="2 3">
    <name type="scientific">Candidatus Odyssella acanthamoebae</name>
    <dbReference type="NCBI Taxonomy" id="91604"/>
    <lineage>
        <taxon>Bacteria</taxon>
        <taxon>Pseudomonadati</taxon>
        <taxon>Pseudomonadota</taxon>
        <taxon>Alphaproteobacteria</taxon>
        <taxon>Holosporales</taxon>
        <taxon>Candidatus Paracaedibacteraceae</taxon>
        <taxon>Candidatus Odyssella</taxon>
    </lineage>
</organism>
<keyword evidence="3" id="KW-1185">Reference proteome</keyword>